<dbReference type="KEGG" id="erz:ER308_19125"/>
<dbReference type="FunFam" id="3.30.460.10:FF:000001">
    <property type="entry name" value="GTP pyrophosphokinase RelA"/>
    <property type="match status" value="1"/>
</dbReference>
<dbReference type="SUPFAM" id="SSF55021">
    <property type="entry name" value="ACT-like"/>
    <property type="match status" value="1"/>
</dbReference>
<dbReference type="InterPro" id="IPR002912">
    <property type="entry name" value="ACT_dom"/>
</dbReference>
<dbReference type="SUPFAM" id="SSF81301">
    <property type="entry name" value="Nucleotidyltransferase"/>
    <property type="match status" value="1"/>
</dbReference>
<accession>A0A411YJU4</accession>
<dbReference type="PANTHER" id="PTHR21262:SF31">
    <property type="entry name" value="GTP PYROPHOSPHOKINASE"/>
    <property type="match status" value="1"/>
</dbReference>
<dbReference type="OrthoDB" id="9805041at2"/>
<dbReference type="CDD" id="cd01668">
    <property type="entry name" value="TGS_RSH"/>
    <property type="match status" value="1"/>
</dbReference>
<dbReference type="InterPro" id="IPR043519">
    <property type="entry name" value="NT_sf"/>
</dbReference>
<dbReference type="Pfam" id="PF19296">
    <property type="entry name" value="RelA_AH_RIS"/>
    <property type="match status" value="1"/>
</dbReference>
<dbReference type="PANTHER" id="PTHR21262">
    <property type="entry name" value="GUANOSINE-3',5'-BIS DIPHOSPHATE 3'-PYROPHOSPHOHYDROLASE"/>
    <property type="match status" value="1"/>
</dbReference>
<dbReference type="SMART" id="SM00954">
    <property type="entry name" value="RelA_SpoT"/>
    <property type="match status" value="1"/>
</dbReference>
<gene>
    <name evidence="8" type="ORF">ER308_19125</name>
</gene>
<dbReference type="FunFam" id="1.10.3210.10:FF:000001">
    <property type="entry name" value="GTP pyrophosphokinase RelA"/>
    <property type="match status" value="1"/>
</dbReference>
<dbReference type="EMBL" id="CP036402">
    <property type="protein sequence ID" value="QBI21471.1"/>
    <property type="molecule type" value="Genomic_DNA"/>
</dbReference>
<feature type="domain" description="HD" evidence="6">
    <location>
        <begin position="53"/>
        <end position="152"/>
    </location>
</feature>
<dbReference type="InterPro" id="IPR006674">
    <property type="entry name" value="HD_domain"/>
</dbReference>
<dbReference type="NCBIfam" id="TIGR00691">
    <property type="entry name" value="spoT_relA"/>
    <property type="match status" value="1"/>
</dbReference>
<dbReference type="Gene3D" id="1.10.3210.10">
    <property type="entry name" value="Hypothetical protein af1432"/>
    <property type="match status" value="1"/>
</dbReference>
<comment type="function">
    <text evidence="3">In eubacteria ppGpp (guanosine 3'-diphosphate 5'-diphosphate) is a mediator of the stringent response that coordinates a variety of cellular activities in response to changes in nutritional abundance.</text>
</comment>
<comment type="pathway">
    <text evidence="1">Purine metabolism; ppGpp biosynthesis; ppGpp from GTP: step 1/2.</text>
</comment>
<dbReference type="InterPro" id="IPR033655">
    <property type="entry name" value="TGS_RelA/SpoT"/>
</dbReference>
<keyword evidence="8" id="KW-0378">Hydrolase</keyword>
<sequence>MFDLSLQVPERVEPLIQALKEHSPRVDTREVLRAFETAERAHAPQTRRSGDPYIIHPVGVAEVLAELGMDTPTICAALLHDVVEDTGVTHDELVEQFGEETAMLVDGVTKLERIKAASKEEQQAESLRKMLIAMASDYRVLLIKLADRLHNMKTIHHLPREKQKRISDETLQIYAPLAHRLGMQNFKWQLEDLAFATLHPKRYDEIRQMVAERQPERDRYVETVVAELEQRLREVKIRAEITGRPKHLYSIYEKMVVRGREFRDIHDLIGVRVIVDSVKDCYAALGQIHAVWRPVPGRFKDYIAMPKFNLYQSLHTTVVGPEGKPIELQIRTRAMHRTAEYGVAAHWKYKQATRNAESETQWLSQMLDMQSDTADSGEFMRNMRLDLYADEVFVFSPQGDVFALPQGSTPVDFAYAVHTEVGHKTVGARVNGRLVSLEYELRNGETVEILTSNDPEAGPSRDWLEFVGSSRARSKIRQHFSRERREDAIEKGREALRKQLAKQGIGWKRLMAGPELRAVAEQMNHHDLDQLYRAIGDGHIGAQAVVANLAARVTDEEETEELVPHGPEAPAQQSEAVIVDETDDVWVTLGRCCTPAPGDEIMGFVTRGRGVTVHRDDCPNAENLRQEPDRIIPVQWNMRAPTMFRVTVQIEALDRKHLLRDVTTLLGDMHINILSAQVATQRDAIAHLRFTFELADIAHLDHILTQIRRIESVYDAYRVVPRGGREGQPQDEVEAPAGPRPGEPAGSAPDPADVNPAPLDP</sequence>
<dbReference type="InterPro" id="IPR003607">
    <property type="entry name" value="HD/PDEase_dom"/>
</dbReference>
<dbReference type="CDD" id="cd05399">
    <property type="entry name" value="NT_Rel-Spo_like"/>
    <property type="match status" value="1"/>
</dbReference>
<dbReference type="InterPro" id="IPR012676">
    <property type="entry name" value="TGS-like"/>
</dbReference>
<evidence type="ECO:0000259" key="5">
    <source>
        <dbReference type="PROSITE" id="PS51671"/>
    </source>
</evidence>
<keyword evidence="9" id="KW-1185">Reference proteome</keyword>
<reference evidence="8 9" key="1">
    <citation type="submission" date="2019-01" db="EMBL/GenBank/DDBJ databases">
        <title>Egibacter rhizosphaerae EGI 80759T.</title>
        <authorList>
            <person name="Chen D.-D."/>
            <person name="Tian Y."/>
            <person name="Jiao J.-Y."/>
            <person name="Zhang X.-T."/>
            <person name="Zhang Y.-G."/>
            <person name="Zhang Y."/>
            <person name="Xiao M."/>
            <person name="Shu W.-S."/>
            <person name="Li W.-J."/>
        </authorList>
    </citation>
    <scope>NUCLEOTIDE SEQUENCE [LARGE SCALE GENOMIC DNA]</scope>
    <source>
        <strain evidence="8 9">EGI 80759</strain>
    </source>
</reference>
<organism evidence="8 9">
    <name type="scientific">Egibacter rhizosphaerae</name>
    <dbReference type="NCBI Taxonomy" id="1670831"/>
    <lineage>
        <taxon>Bacteria</taxon>
        <taxon>Bacillati</taxon>
        <taxon>Actinomycetota</taxon>
        <taxon>Nitriliruptoria</taxon>
        <taxon>Egibacterales</taxon>
        <taxon>Egibacteraceae</taxon>
        <taxon>Egibacter</taxon>
    </lineage>
</organism>
<dbReference type="Gene3D" id="3.30.70.260">
    <property type="match status" value="1"/>
</dbReference>
<dbReference type="InterPro" id="IPR045865">
    <property type="entry name" value="ACT-like_dom_sf"/>
</dbReference>
<name>A0A411YJU4_9ACTN</name>
<dbReference type="SMART" id="SM00471">
    <property type="entry name" value="HDc"/>
    <property type="match status" value="1"/>
</dbReference>
<dbReference type="PROSITE" id="PS51831">
    <property type="entry name" value="HD"/>
    <property type="match status" value="1"/>
</dbReference>
<comment type="similarity">
    <text evidence="3">Belongs to the relA/spoT family.</text>
</comment>
<evidence type="ECO:0000256" key="3">
    <source>
        <dbReference type="RuleBase" id="RU003847"/>
    </source>
</evidence>
<comment type="catalytic activity">
    <reaction evidence="2">
        <text>GTP + ATP = guanosine 3'-diphosphate 5'-triphosphate + AMP</text>
        <dbReference type="Rhea" id="RHEA:22088"/>
        <dbReference type="ChEBI" id="CHEBI:30616"/>
        <dbReference type="ChEBI" id="CHEBI:37565"/>
        <dbReference type="ChEBI" id="CHEBI:142410"/>
        <dbReference type="ChEBI" id="CHEBI:456215"/>
        <dbReference type="EC" id="2.7.6.5"/>
    </reaction>
</comment>
<dbReference type="Proteomes" id="UP000291469">
    <property type="component" value="Chromosome"/>
</dbReference>
<evidence type="ECO:0000313" key="8">
    <source>
        <dbReference type="EMBL" id="QBI21471.1"/>
    </source>
</evidence>
<dbReference type="Pfam" id="PF02824">
    <property type="entry name" value="TGS"/>
    <property type="match status" value="1"/>
</dbReference>
<dbReference type="InterPro" id="IPR004095">
    <property type="entry name" value="TGS"/>
</dbReference>
<dbReference type="Pfam" id="PF13291">
    <property type="entry name" value="ACT_4"/>
    <property type="match status" value="1"/>
</dbReference>
<dbReference type="SUPFAM" id="SSF81271">
    <property type="entry name" value="TGS-like"/>
    <property type="match status" value="1"/>
</dbReference>
<dbReference type="GO" id="GO:0005886">
    <property type="term" value="C:plasma membrane"/>
    <property type="evidence" value="ECO:0007669"/>
    <property type="project" value="TreeGrafter"/>
</dbReference>
<evidence type="ECO:0000256" key="4">
    <source>
        <dbReference type="SAM" id="MobiDB-lite"/>
    </source>
</evidence>
<evidence type="ECO:0000259" key="7">
    <source>
        <dbReference type="PROSITE" id="PS51880"/>
    </source>
</evidence>
<dbReference type="Gene3D" id="3.30.460.10">
    <property type="entry name" value="Beta Polymerase, domain 2"/>
    <property type="match status" value="1"/>
</dbReference>
<dbReference type="InterPro" id="IPR045600">
    <property type="entry name" value="RelA/SpoT_AH_RIS"/>
</dbReference>
<dbReference type="RefSeq" id="WP_131156463.1">
    <property type="nucleotide sequence ID" value="NZ_CP036402.1"/>
</dbReference>
<dbReference type="Gene3D" id="3.10.20.30">
    <property type="match status" value="1"/>
</dbReference>
<dbReference type="PROSITE" id="PS51880">
    <property type="entry name" value="TGS"/>
    <property type="match status" value="1"/>
</dbReference>
<dbReference type="GO" id="GO:0016787">
    <property type="term" value="F:hydrolase activity"/>
    <property type="evidence" value="ECO:0007669"/>
    <property type="project" value="UniProtKB-KW"/>
</dbReference>
<dbReference type="GO" id="GO:0008728">
    <property type="term" value="F:GTP diphosphokinase activity"/>
    <property type="evidence" value="ECO:0007669"/>
    <property type="project" value="UniProtKB-EC"/>
</dbReference>
<feature type="domain" description="ACT" evidence="5">
    <location>
        <begin position="647"/>
        <end position="721"/>
    </location>
</feature>
<dbReference type="SUPFAM" id="SSF109604">
    <property type="entry name" value="HD-domain/PDEase-like"/>
    <property type="match status" value="1"/>
</dbReference>
<dbReference type="FunFam" id="3.10.20.30:FF:000002">
    <property type="entry name" value="GTP pyrophosphokinase (RelA/SpoT)"/>
    <property type="match status" value="1"/>
</dbReference>
<dbReference type="UniPathway" id="UPA00908">
    <property type="reaction ID" value="UER00884"/>
</dbReference>
<dbReference type="InterPro" id="IPR012675">
    <property type="entry name" value="Beta-grasp_dom_sf"/>
</dbReference>
<evidence type="ECO:0000313" key="9">
    <source>
        <dbReference type="Proteomes" id="UP000291469"/>
    </source>
</evidence>
<dbReference type="GO" id="GO:0015970">
    <property type="term" value="P:guanosine tetraphosphate biosynthetic process"/>
    <property type="evidence" value="ECO:0007669"/>
    <property type="project" value="UniProtKB-UniPathway"/>
</dbReference>
<protein>
    <submittedName>
        <fullName evidence="8">Bifunctional (P)ppGpp synthetase/guanosine-3',5'-bis(Diphosphate) 3'-pyrophosphohydrolase</fullName>
    </submittedName>
</protein>
<evidence type="ECO:0000256" key="1">
    <source>
        <dbReference type="ARBA" id="ARBA00004976"/>
    </source>
</evidence>
<proteinExistence type="inferred from homology"/>
<dbReference type="Pfam" id="PF13328">
    <property type="entry name" value="HD_4"/>
    <property type="match status" value="1"/>
</dbReference>
<dbReference type="Pfam" id="PF04607">
    <property type="entry name" value="RelA_SpoT"/>
    <property type="match status" value="1"/>
</dbReference>
<dbReference type="CDD" id="cd00077">
    <property type="entry name" value="HDc"/>
    <property type="match status" value="1"/>
</dbReference>
<dbReference type="CDD" id="cd04876">
    <property type="entry name" value="ACT_RelA-SpoT"/>
    <property type="match status" value="1"/>
</dbReference>
<dbReference type="InterPro" id="IPR004811">
    <property type="entry name" value="RelA/Spo_fam"/>
</dbReference>
<dbReference type="AlphaFoldDB" id="A0A411YJU4"/>
<dbReference type="InterPro" id="IPR007685">
    <property type="entry name" value="RelA_SpoT"/>
</dbReference>
<dbReference type="PROSITE" id="PS51671">
    <property type="entry name" value="ACT"/>
    <property type="match status" value="1"/>
</dbReference>
<evidence type="ECO:0000256" key="2">
    <source>
        <dbReference type="ARBA" id="ARBA00048244"/>
    </source>
</evidence>
<feature type="region of interest" description="Disordered" evidence="4">
    <location>
        <begin position="721"/>
        <end position="761"/>
    </location>
</feature>
<evidence type="ECO:0000259" key="6">
    <source>
        <dbReference type="PROSITE" id="PS51831"/>
    </source>
</evidence>
<feature type="domain" description="TGS" evidence="7">
    <location>
        <begin position="390"/>
        <end position="451"/>
    </location>
</feature>